<feature type="compositionally biased region" description="Basic and acidic residues" evidence="1">
    <location>
        <begin position="110"/>
        <end position="127"/>
    </location>
</feature>
<evidence type="ECO:0008006" key="5">
    <source>
        <dbReference type="Google" id="ProtNLM"/>
    </source>
</evidence>
<evidence type="ECO:0000256" key="1">
    <source>
        <dbReference type="SAM" id="MobiDB-lite"/>
    </source>
</evidence>
<protein>
    <recommendedName>
        <fullName evidence="5">LTXXQ motif family protein</fullName>
    </recommendedName>
</protein>
<feature type="signal peptide" evidence="2">
    <location>
        <begin position="1"/>
        <end position="26"/>
    </location>
</feature>
<accession>A0A2W5MC19</accession>
<sequence>MSDPLPFRLRLLAFALAVATAAPTHAQGFPGGGPPPAGGAPRRGAAPAAATMRETAAPDPLVRLFAQLRELRSDLMIREDQAEAWTALRDAVRAYVDETTAPRASGAGRADPRRGLRDRATQARQHADALERVVDRLDALADRLDGDQRRRLDARLDALAQAPGAPR</sequence>
<feature type="chain" id="PRO_5015872764" description="LTXXQ motif family protein" evidence="2">
    <location>
        <begin position="27"/>
        <end position="167"/>
    </location>
</feature>
<proteinExistence type="predicted"/>
<dbReference type="AlphaFoldDB" id="A0A2W5MC19"/>
<evidence type="ECO:0000313" key="4">
    <source>
        <dbReference type="Proteomes" id="UP000249046"/>
    </source>
</evidence>
<evidence type="ECO:0000313" key="3">
    <source>
        <dbReference type="EMBL" id="PZQ17387.1"/>
    </source>
</evidence>
<reference evidence="3 4" key="1">
    <citation type="submission" date="2017-08" db="EMBL/GenBank/DDBJ databases">
        <title>Infants hospitalized years apart are colonized by the same room-sourced microbial strains.</title>
        <authorList>
            <person name="Brooks B."/>
            <person name="Olm M.R."/>
            <person name="Firek B.A."/>
            <person name="Baker R."/>
            <person name="Thomas B.C."/>
            <person name="Morowitz M.J."/>
            <person name="Banfield J.F."/>
        </authorList>
    </citation>
    <scope>NUCLEOTIDE SEQUENCE [LARGE SCALE GENOMIC DNA]</scope>
    <source>
        <strain evidence="3">S2_005_003_R2_42</strain>
    </source>
</reference>
<dbReference type="Proteomes" id="UP000249046">
    <property type="component" value="Unassembled WGS sequence"/>
</dbReference>
<organism evidence="3 4">
    <name type="scientific">Rhodanobacter denitrificans</name>
    <dbReference type="NCBI Taxonomy" id="666685"/>
    <lineage>
        <taxon>Bacteria</taxon>
        <taxon>Pseudomonadati</taxon>
        <taxon>Pseudomonadota</taxon>
        <taxon>Gammaproteobacteria</taxon>
        <taxon>Lysobacterales</taxon>
        <taxon>Rhodanobacteraceae</taxon>
        <taxon>Rhodanobacter</taxon>
    </lineage>
</organism>
<keyword evidence="2" id="KW-0732">Signal</keyword>
<evidence type="ECO:0000256" key="2">
    <source>
        <dbReference type="SAM" id="SignalP"/>
    </source>
</evidence>
<feature type="region of interest" description="Disordered" evidence="1">
    <location>
        <begin position="25"/>
        <end position="54"/>
    </location>
</feature>
<feature type="region of interest" description="Disordered" evidence="1">
    <location>
        <begin position="99"/>
        <end position="127"/>
    </location>
</feature>
<feature type="compositionally biased region" description="Low complexity" evidence="1">
    <location>
        <begin position="39"/>
        <end position="50"/>
    </location>
</feature>
<comment type="caution">
    <text evidence="3">The sequence shown here is derived from an EMBL/GenBank/DDBJ whole genome shotgun (WGS) entry which is preliminary data.</text>
</comment>
<name>A0A2W5MC19_9GAMM</name>
<gene>
    <name evidence="3" type="ORF">DI564_06155</name>
</gene>
<dbReference type="EMBL" id="QFPO01000004">
    <property type="protein sequence ID" value="PZQ17387.1"/>
    <property type="molecule type" value="Genomic_DNA"/>
</dbReference>